<sequence length="247" mass="25344">MSGFEGDGRESDEPIETGAGAENSADDAEELSLVEDDEPLPWLESSDYGDEDEGVDTSRIVGFVLIAALALLALFGAIWFFSNRTSDSGLVADGSTIEAPPGPVKERPEDPGGRNFAGTGDVAPAVGEGQSREGRIAEKIVPKPSVSTIKPADAAPADGKTSSAAAPAAASGIAVQVGAYSNKADAEAGWNALNRQTDALQGYNHRIVEGVADIGTVYRLQAIAGNSAGARGLCEKLRADGLACQVK</sequence>
<dbReference type="AlphaFoldDB" id="A0A845B3F3"/>
<accession>A0A845B3F3</accession>
<feature type="compositionally biased region" description="Basic and acidic residues" evidence="1">
    <location>
        <begin position="1"/>
        <end position="12"/>
    </location>
</feature>
<dbReference type="EMBL" id="WTYL01000003">
    <property type="protein sequence ID" value="MXP45155.1"/>
    <property type="molecule type" value="Genomic_DNA"/>
</dbReference>
<dbReference type="Gene3D" id="3.30.70.1070">
    <property type="entry name" value="Sporulation related repeat"/>
    <property type="match status" value="1"/>
</dbReference>
<keyword evidence="2" id="KW-1133">Transmembrane helix</keyword>
<name>A0A845B3F3_9SPHN</name>
<dbReference type="Pfam" id="PF05036">
    <property type="entry name" value="SPOR"/>
    <property type="match status" value="1"/>
</dbReference>
<feature type="region of interest" description="Disordered" evidence="1">
    <location>
        <begin position="92"/>
        <end position="134"/>
    </location>
</feature>
<feature type="domain" description="SPOR" evidence="3">
    <location>
        <begin position="167"/>
        <end position="247"/>
    </location>
</feature>
<comment type="caution">
    <text evidence="4">The sequence shown here is derived from an EMBL/GenBank/DDBJ whole genome shotgun (WGS) entry which is preliminary data.</text>
</comment>
<keyword evidence="2" id="KW-0812">Transmembrane</keyword>
<dbReference type="InterPro" id="IPR007730">
    <property type="entry name" value="SPOR-like_dom"/>
</dbReference>
<organism evidence="4 5">
    <name type="scientific">Allopontixanthobacter sediminis</name>
    <dbReference type="NCBI Taxonomy" id="1689985"/>
    <lineage>
        <taxon>Bacteria</taxon>
        <taxon>Pseudomonadati</taxon>
        <taxon>Pseudomonadota</taxon>
        <taxon>Alphaproteobacteria</taxon>
        <taxon>Sphingomonadales</taxon>
        <taxon>Erythrobacteraceae</taxon>
        <taxon>Allopontixanthobacter</taxon>
    </lineage>
</organism>
<feature type="compositionally biased region" description="Acidic residues" evidence="1">
    <location>
        <begin position="24"/>
        <end position="39"/>
    </location>
</feature>
<keyword evidence="2" id="KW-0472">Membrane</keyword>
<gene>
    <name evidence="4" type="ORF">GRI65_11925</name>
</gene>
<dbReference type="SUPFAM" id="SSF110997">
    <property type="entry name" value="Sporulation related repeat"/>
    <property type="match status" value="1"/>
</dbReference>
<dbReference type="Proteomes" id="UP000431922">
    <property type="component" value="Unassembled WGS sequence"/>
</dbReference>
<feature type="region of interest" description="Disordered" evidence="1">
    <location>
        <begin position="1"/>
        <end position="54"/>
    </location>
</feature>
<proteinExistence type="predicted"/>
<evidence type="ECO:0000313" key="4">
    <source>
        <dbReference type="EMBL" id="MXP45155.1"/>
    </source>
</evidence>
<dbReference type="InterPro" id="IPR036680">
    <property type="entry name" value="SPOR-like_sf"/>
</dbReference>
<evidence type="ECO:0000313" key="5">
    <source>
        <dbReference type="Proteomes" id="UP000431922"/>
    </source>
</evidence>
<dbReference type="RefSeq" id="WP_160756785.1">
    <property type="nucleotide sequence ID" value="NZ_WTYL01000003.1"/>
</dbReference>
<keyword evidence="5" id="KW-1185">Reference proteome</keyword>
<reference evidence="4 5" key="1">
    <citation type="submission" date="2019-12" db="EMBL/GenBank/DDBJ databases">
        <title>Genomic-based taxomic classification of the family Erythrobacteraceae.</title>
        <authorList>
            <person name="Xu L."/>
        </authorList>
    </citation>
    <scope>NUCLEOTIDE SEQUENCE [LARGE SCALE GENOMIC DNA]</scope>
    <source>
        <strain evidence="4 5">KCTC 42453</strain>
    </source>
</reference>
<dbReference type="GO" id="GO:0042834">
    <property type="term" value="F:peptidoglycan binding"/>
    <property type="evidence" value="ECO:0007669"/>
    <property type="project" value="InterPro"/>
</dbReference>
<evidence type="ECO:0000259" key="3">
    <source>
        <dbReference type="PROSITE" id="PS51724"/>
    </source>
</evidence>
<protein>
    <submittedName>
        <fullName evidence="4">SPOR domain-containing protein</fullName>
    </submittedName>
</protein>
<evidence type="ECO:0000256" key="2">
    <source>
        <dbReference type="SAM" id="Phobius"/>
    </source>
</evidence>
<dbReference type="PROSITE" id="PS51724">
    <property type="entry name" value="SPOR"/>
    <property type="match status" value="1"/>
</dbReference>
<dbReference type="OrthoDB" id="7390714at2"/>
<evidence type="ECO:0000256" key="1">
    <source>
        <dbReference type="SAM" id="MobiDB-lite"/>
    </source>
</evidence>
<feature type="transmembrane region" description="Helical" evidence="2">
    <location>
        <begin position="60"/>
        <end position="81"/>
    </location>
</feature>